<dbReference type="PANTHER" id="PTHR34218">
    <property type="entry name" value="PEPTIDASE S45 PENICILLIN AMIDASE"/>
    <property type="match status" value="1"/>
</dbReference>
<dbReference type="Gene3D" id="3.60.20.10">
    <property type="entry name" value="Glutamine Phosphoribosylpyrophosphate, subunit 1, domain 1"/>
    <property type="match status" value="1"/>
</dbReference>
<dbReference type="GO" id="GO:0017000">
    <property type="term" value="P:antibiotic biosynthetic process"/>
    <property type="evidence" value="ECO:0007669"/>
    <property type="project" value="InterPro"/>
</dbReference>
<dbReference type="PANTHER" id="PTHR34218:SF3">
    <property type="entry name" value="ACYL-HOMOSERINE LACTONE ACYLASE PVDQ"/>
    <property type="match status" value="1"/>
</dbReference>
<dbReference type="GO" id="GO:0016811">
    <property type="term" value="F:hydrolase activity, acting on carbon-nitrogen (but not peptide) bonds, in linear amides"/>
    <property type="evidence" value="ECO:0007669"/>
    <property type="project" value="InterPro"/>
</dbReference>
<keyword evidence="2 7" id="KW-0732">Signal</keyword>
<dbReference type="GO" id="GO:0046872">
    <property type="term" value="F:metal ion binding"/>
    <property type="evidence" value="ECO:0007669"/>
    <property type="project" value="UniProtKB-KW"/>
</dbReference>
<dbReference type="CDD" id="cd01936">
    <property type="entry name" value="Ntn_CA"/>
    <property type="match status" value="1"/>
</dbReference>
<feature type="binding site" evidence="6">
    <location>
        <position position="256"/>
    </location>
    <ligand>
        <name>Ca(2+)</name>
        <dbReference type="ChEBI" id="CHEBI:29108"/>
    </ligand>
</feature>
<dbReference type="RefSeq" id="WP_106932680.1">
    <property type="nucleotide sequence ID" value="NZ_PYFT01000001.1"/>
</dbReference>
<dbReference type="OrthoDB" id="9759796at2"/>
<dbReference type="AlphaFoldDB" id="A0A2T2YPK2"/>
<keyword evidence="9" id="KW-1185">Reference proteome</keyword>
<feature type="signal peptide" evidence="7">
    <location>
        <begin position="1"/>
        <end position="23"/>
    </location>
</feature>
<gene>
    <name evidence="8" type="ORF">AHMF7605_24905</name>
</gene>
<dbReference type="Pfam" id="PF01804">
    <property type="entry name" value="Penicil_amidase"/>
    <property type="match status" value="1"/>
</dbReference>
<evidence type="ECO:0000256" key="1">
    <source>
        <dbReference type="ARBA" id="ARBA00006586"/>
    </source>
</evidence>
<dbReference type="PIRSF" id="PIRSF001227">
    <property type="entry name" value="Pen_acylase"/>
    <property type="match status" value="1"/>
</dbReference>
<dbReference type="InterPro" id="IPR029055">
    <property type="entry name" value="Ntn_hydrolases_N"/>
</dbReference>
<dbReference type="Gene3D" id="1.10.1400.10">
    <property type="match status" value="1"/>
</dbReference>
<evidence type="ECO:0000313" key="8">
    <source>
        <dbReference type="EMBL" id="PSR57447.1"/>
    </source>
</evidence>
<dbReference type="SUPFAM" id="SSF56235">
    <property type="entry name" value="N-terminal nucleophile aminohydrolases (Ntn hydrolases)"/>
    <property type="match status" value="1"/>
</dbReference>
<dbReference type="Gene3D" id="1.10.439.10">
    <property type="entry name" value="Penicillin Amidohydrolase, domain 1"/>
    <property type="match status" value="1"/>
</dbReference>
<comment type="cofactor">
    <cofactor evidence="6">
        <name>Ca(2+)</name>
        <dbReference type="ChEBI" id="CHEBI:29108"/>
    </cofactor>
    <text evidence="6">Binds 1 Ca(2+) ion per dimer.</text>
</comment>
<evidence type="ECO:0000256" key="7">
    <source>
        <dbReference type="SAM" id="SignalP"/>
    </source>
</evidence>
<evidence type="ECO:0000256" key="6">
    <source>
        <dbReference type="PIRSR" id="PIRSR001227-2"/>
    </source>
</evidence>
<dbReference type="Gene3D" id="2.30.120.10">
    <property type="match status" value="1"/>
</dbReference>
<evidence type="ECO:0000313" key="9">
    <source>
        <dbReference type="Proteomes" id="UP000240357"/>
    </source>
</evidence>
<comment type="similarity">
    <text evidence="1">Belongs to the peptidase S45 family.</text>
</comment>
<protein>
    <submittedName>
        <fullName evidence="8">Acylase</fullName>
    </submittedName>
</protein>
<name>A0A2T2YPK2_9BACT</name>
<feature type="chain" id="PRO_5015536629" evidence="7">
    <location>
        <begin position="24"/>
        <end position="700"/>
    </location>
</feature>
<evidence type="ECO:0000256" key="5">
    <source>
        <dbReference type="PIRSR" id="PIRSR001227-1"/>
    </source>
</evidence>
<keyword evidence="3" id="KW-0378">Hydrolase</keyword>
<keyword evidence="4" id="KW-0865">Zymogen</keyword>
<accession>A0A2T2YPK2</accession>
<keyword evidence="6" id="KW-0479">Metal-binding</keyword>
<evidence type="ECO:0000256" key="4">
    <source>
        <dbReference type="ARBA" id="ARBA00023145"/>
    </source>
</evidence>
<keyword evidence="6" id="KW-0106">Calcium</keyword>
<feature type="active site" description="Nucleophile" evidence="5">
    <location>
        <position position="181"/>
    </location>
</feature>
<proteinExistence type="inferred from homology"/>
<dbReference type="EMBL" id="PYFT01000001">
    <property type="protein sequence ID" value="PSR57447.1"/>
    <property type="molecule type" value="Genomic_DNA"/>
</dbReference>
<dbReference type="InterPro" id="IPR043146">
    <property type="entry name" value="Penicillin_amidase_N_B-knob"/>
</dbReference>
<dbReference type="InterPro" id="IPR043147">
    <property type="entry name" value="Penicillin_amidase_A-knob"/>
</dbReference>
<reference evidence="8 9" key="1">
    <citation type="submission" date="2018-03" db="EMBL/GenBank/DDBJ databases">
        <title>Adhaeribacter sp. HMF7605 Genome sequencing and assembly.</title>
        <authorList>
            <person name="Kang H."/>
            <person name="Kang J."/>
            <person name="Cha I."/>
            <person name="Kim H."/>
            <person name="Joh K."/>
        </authorList>
    </citation>
    <scope>NUCLEOTIDE SEQUENCE [LARGE SCALE GENOMIC DNA]</scope>
    <source>
        <strain evidence="8 9">HMF7605</strain>
    </source>
</reference>
<organism evidence="8 9">
    <name type="scientific">Adhaeribacter arboris</name>
    <dbReference type="NCBI Taxonomy" id="2072846"/>
    <lineage>
        <taxon>Bacteria</taxon>
        <taxon>Pseudomonadati</taxon>
        <taxon>Bacteroidota</taxon>
        <taxon>Cytophagia</taxon>
        <taxon>Cytophagales</taxon>
        <taxon>Hymenobacteraceae</taxon>
        <taxon>Adhaeribacter</taxon>
    </lineage>
</organism>
<comment type="caution">
    <text evidence="8">The sequence shown here is derived from an EMBL/GenBank/DDBJ whole genome shotgun (WGS) entry which is preliminary data.</text>
</comment>
<dbReference type="InterPro" id="IPR002692">
    <property type="entry name" value="S45"/>
</dbReference>
<sequence length="700" mass="78198">MRMLFTLVIFCLLAPVTFGQNQATSGAASNLPTEILWDRYGVPHVYGRSIPEMYYAFGWAQMHNHANLLLKLYGQARGRAAEYWGIDYLATDKQVHLFNLPETARQNYAKQDPEYKSYLDAFVKGINAYAQAHPEVIDPARKRVLPITPTDVLAHSTRIICLEFLAAGDIYNALQPMNAGSNAYAIGPAKSASKNALLMANPHLPWSDFYLFFEAHLTAPGFQAYGASLVGQPVLNIAFNNKLGWTHTVNTIDASDRYELTLKNNGYLLDGVVQPFTHRKVTLKIRQADGTFLTQPTEFLSSKQGPIAGEKNGKAYAIRIAGLENAFLDAQYHKMALAQNFKEFETALKMLQNPMFNVIYADQEGNIFYLFNGNVPKRSEGDWAFWKRTLDGSSSKYLWTQYHTYDDLPKLLNPKTGFVQNANDPPWSSTYPAALQADKFPAYLSPQEMRLRPQRAINLIKSDAAITFQELVAYKLNTGLEAADRILDDLLAAVKQYPDPVAIRAVPVLQKWDKTTDAQSKGAVLFVRWLNKLGRNPFQTPWDPAHSLTTPDGLQDPKKAVALFARAALEVETDYGALDVAWGEVYRFRMGNYNLPGNGGPDQFGAFRVIQFAPTPTDGNKSFATGGDSYVAITEFGPKVKAQVLLSYGNATQPGSKHLGDQLLLLSQKKLRPALLEKTDVLKNLEKREQLYMQTKQPGR</sequence>
<feature type="binding site" evidence="6">
    <location>
        <position position="253"/>
    </location>
    <ligand>
        <name>Ca(2+)</name>
        <dbReference type="ChEBI" id="CHEBI:29108"/>
    </ligand>
</feature>
<dbReference type="Proteomes" id="UP000240357">
    <property type="component" value="Unassembled WGS sequence"/>
</dbReference>
<dbReference type="InterPro" id="IPR023343">
    <property type="entry name" value="Penicillin_amidase_dom1"/>
</dbReference>
<evidence type="ECO:0000256" key="3">
    <source>
        <dbReference type="ARBA" id="ARBA00022801"/>
    </source>
</evidence>
<dbReference type="InterPro" id="IPR014395">
    <property type="entry name" value="Pen/GL7ACA/AHL_acylase"/>
</dbReference>
<evidence type="ECO:0000256" key="2">
    <source>
        <dbReference type="ARBA" id="ARBA00022729"/>
    </source>
</evidence>